<evidence type="ECO:0000259" key="3">
    <source>
        <dbReference type="Pfam" id="PF00561"/>
    </source>
</evidence>
<feature type="binding site" evidence="2">
    <location>
        <position position="317"/>
    </location>
    <ligand>
        <name>substrate</name>
    </ligand>
</feature>
<name>A0ABW3GMI4_9FLAO</name>
<proteinExistence type="inferred from homology"/>
<dbReference type="Proteomes" id="UP001597049">
    <property type="component" value="Unassembled WGS sequence"/>
</dbReference>
<comment type="subunit">
    <text evidence="2">Homodimer.</text>
</comment>
<dbReference type="EMBL" id="JBHTIV010000005">
    <property type="protein sequence ID" value="MFD0931787.1"/>
    <property type="molecule type" value="Genomic_DNA"/>
</dbReference>
<keyword evidence="2 4" id="KW-0012">Acyltransferase</keyword>
<dbReference type="RefSeq" id="WP_379657116.1">
    <property type="nucleotide sequence ID" value="NZ_JBHTIV010000005.1"/>
</dbReference>
<keyword evidence="2" id="KW-0963">Cytoplasm</keyword>
<keyword evidence="2" id="KW-0028">Amino-acid biosynthesis</keyword>
<dbReference type="SUPFAM" id="SSF53474">
    <property type="entry name" value="alpha/beta-Hydrolases"/>
    <property type="match status" value="1"/>
</dbReference>
<dbReference type="InterPro" id="IPR029058">
    <property type="entry name" value="AB_hydrolase_fold"/>
</dbReference>
<comment type="pathway">
    <text evidence="2">Amino-acid biosynthesis; L-methionine biosynthesis via de novo pathway; O-acetyl-L-homoserine from L-homoserine: step 1/1.</text>
</comment>
<feature type="active site" description="Nucleophile" evidence="2">
    <location>
        <position position="134"/>
    </location>
</feature>
<dbReference type="PANTHER" id="PTHR32268">
    <property type="entry name" value="HOMOSERINE O-ACETYLTRANSFERASE"/>
    <property type="match status" value="1"/>
</dbReference>
<evidence type="ECO:0000256" key="2">
    <source>
        <dbReference type="HAMAP-Rule" id="MF_00296"/>
    </source>
</evidence>
<comment type="function">
    <text evidence="2">Transfers an acetyl group from acetyl-CoA to L-homoserine, forming acetyl-L-homoserine.</text>
</comment>
<comment type="subcellular location">
    <subcellularLocation>
        <location evidence="2">Cytoplasm</location>
    </subcellularLocation>
</comment>
<feature type="active site" evidence="2">
    <location>
        <position position="316"/>
    </location>
</feature>
<evidence type="ECO:0000313" key="5">
    <source>
        <dbReference type="Proteomes" id="UP001597049"/>
    </source>
</evidence>
<protein>
    <recommendedName>
        <fullName evidence="2">Homoserine O-acetyltransferase</fullName>
        <shortName evidence="2">HAT</shortName>
        <ecNumber evidence="2">2.3.1.31</ecNumber>
    </recommendedName>
    <alternativeName>
        <fullName evidence="2">Homoserine transacetylase</fullName>
        <shortName evidence="2">HTA</shortName>
    </alternativeName>
</protein>
<dbReference type="EC" id="2.3.1.31" evidence="2"/>
<dbReference type="GO" id="GO:0004414">
    <property type="term" value="F:homoserine O-acetyltransferase activity"/>
    <property type="evidence" value="ECO:0007669"/>
    <property type="project" value="UniProtKB-EC"/>
</dbReference>
<dbReference type="PIRSF" id="PIRSF000443">
    <property type="entry name" value="Homoser_Ac_trans"/>
    <property type="match status" value="1"/>
</dbReference>
<comment type="catalytic activity">
    <reaction evidence="2">
        <text>L-homoserine + acetyl-CoA = O-acetyl-L-homoserine + CoA</text>
        <dbReference type="Rhea" id="RHEA:13701"/>
        <dbReference type="ChEBI" id="CHEBI:57287"/>
        <dbReference type="ChEBI" id="CHEBI:57288"/>
        <dbReference type="ChEBI" id="CHEBI:57476"/>
        <dbReference type="ChEBI" id="CHEBI:57716"/>
        <dbReference type="EC" id="2.3.1.31"/>
    </reaction>
</comment>
<comment type="caution">
    <text evidence="2">Lacks conserved residue(s) required for the propagation of feature annotation.</text>
</comment>
<gene>
    <name evidence="4" type="primary">metX</name>
    <name evidence="2" type="synonym">metXA</name>
    <name evidence="4" type="ORF">ACFQ0R_04155</name>
</gene>
<reference evidence="5" key="1">
    <citation type="journal article" date="2019" name="Int. J. Syst. Evol. Microbiol.">
        <title>The Global Catalogue of Microorganisms (GCM) 10K type strain sequencing project: providing services to taxonomists for standard genome sequencing and annotation.</title>
        <authorList>
            <consortium name="The Broad Institute Genomics Platform"/>
            <consortium name="The Broad Institute Genome Sequencing Center for Infectious Disease"/>
            <person name="Wu L."/>
            <person name="Ma J."/>
        </authorList>
    </citation>
    <scope>NUCLEOTIDE SEQUENCE [LARGE SCALE GENOMIC DNA]</scope>
    <source>
        <strain evidence="5">CCUG 56752</strain>
    </source>
</reference>
<comment type="caution">
    <text evidence="4">The sequence shown here is derived from an EMBL/GenBank/DDBJ whole genome shotgun (WGS) entry which is preliminary data.</text>
</comment>
<keyword evidence="2" id="KW-0486">Methionine biosynthesis</keyword>
<comment type="similarity">
    <text evidence="2">Belongs to the AB hydrolase superfamily. MetX family.</text>
</comment>
<dbReference type="InterPro" id="IPR008220">
    <property type="entry name" value="HAT_MetX-like"/>
</dbReference>
<evidence type="ECO:0000313" key="4">
    <source>
        <dbReference type="EMBL" id="MFD0931787.1"/>
    </source>
</evidence>
<feature type="domain" description="AB hydrolase-1" evidence="3">
    <location>
        <begin position="39"/>
        <end position="320"/>
    </location>
</feature>
<dbReference type="PANTHER" id="PTHR32268:SF11">
    <property type="entry name" value="HOMOSERINE O-ACETYLTRANSFERASE"/>
    <property type="match status" value="1"/>
</dbReference>
<keyword evidence="1 2" id="KW-0808">Transferase</keyword>
<sequence>MHKTFIYQHTFKLENGQTLSEFKLAYNTLGQLNADKSNVIWVCHALTANAHPEEWWAGIFDKETGIDLDEYFVVCANIIGSCYGSTSPQSVNPETKTSYGLDFPKFSIRDITKSLDLLRENLGISKIQYLIGGSMGGMQAMEWAIQEPSKIKNLILLATSSRHSSWGIALNETQRMAIESDSTFFENKKGSGKKGLEAARAIALLSYRNYNTYKVTQIDKENTTDDFRASSYQNYQGQKLSKRFDAKSYWYLSKAMDSHDVGRNRESQEKALAKIKAKTLVIGIESDLLFPVEEQKFLAKHTSNSALEIIDSIYGHDGFLIEVKKIKSLLKKTF</sequence>
<keyword evidence="5" id="KW-1185">Reference proteome</keyword>
<dbReference type="InterPro" id="IPR000073">
    <property type="entry name" value="AB_hydrolase_1"/>
</dbReference>
<feature type="active site" evidence="2">
    <location>
        <position position="287"/>
    </location>
</feature>
<dbReference type="Pfam" id="PF00561">
    <property type="entry name" value="Abhydrolase_1"/>
    <property type="match status" value="1"/>
</dbReference>
<dbReference type="NCBIfam" id="TIGR01392">
    <property type="entry name" value="homoserO_Ac_trn"/>
    <property type="match status" value="1"/>
</dbReference>
<feature type="binding site" evidence="2">
    <location>
        <position position="200"/>
    </location>
    <ligand>
        <name>substrate</name>
    </ligand>
</feature>
<dbReference type="Gene3D" id="3.40.50.1820">
    <property type="entry name" value="alpha/beta hydrolase"/>
    <property type="match status" value="1"/>
</dbReference>
<evidence type="ECO:0000256" key="1">
    <source>
        <dbReference type="ARBA" id="ARBA00022679"/>
    </source>
</evidence>
<dbReference type="HAMAP" id="MF_00296">
    <property type="entry name" value="MetX_acyltransf"/>
    <property type="match status" value="1"/>
</dbReference>
<accession>A0ABW3GMI4</accession>
<organism evidence="4 5">
    <name type="scientific">Psychroflexus salinarum</name>
    <dbReference type="NCBI Taxonomy" id="546024"/>
    <lineage>
        <taxon>Bacteria</taxon>
        <taxon>Pseudomonadati</taxon>
        <taxon>Bacteroidota</taxon>
        <taxon>Flavobacteriia</taxon>
        <taxon>Flavobacteriales</taxon>
        <taxon>Flavobacteriaceae</taxon>
        <taxon>Psychroflexus</taxon>
    </lineage>
</organism>